<evidence type="ECO:0000313" key="1">
    <source>
        <dbReference type="EMBL" id="MBM6738799.1"/>
    </source>
</evidence>
<keyword evidence="2" id="KW-1185">Reference proteome</keyword>
<comment type="caution">
    <text evidence="1">The sequence shown here is derived from an EMBL/GenBank/DDBJ whole genome shotgun (WGS) entry which is preliminary data.</text>
</comment>
<sequence length="64" mass="6637">MTAGTRRAETAGSDPPIGLSSHNPEVALAAVLAGAGIGALEAFIREPGRPSYIDGFTDTLYNEY</sequence>
<reference evidence="1 2" key="1">
    <citation type="journal article" date="2021" name="Sci. Rep.">
        <title>The distribution of antibiotic resistance genes in chicken gut microbiota commensals.</title>
        <authorList>
            <person name="Juricova H."/>
            <person name="Matiasovicova J."/>
            <person name="Kubasova T."/>
            <person name="Cejkova D."/>
            <person name="Rychlik I."/>
        </authorList>
    </citation>
    <scope>NUCLEOTIDE SEQUENCE [LARGE SCALE GENOMIC DNA]</scope>
    <source>
        <strain evidence="1 2">An773</strain>
    </source>
</reference>
<accession>A0ABS2EAY2</accession>
<protein>
    <submittedName>
        <fullName evidence="1">Uncharacterized protein</fullName>
    </submittedName>
</protein>
<organism evidence="1 2">
    <name type="scientific">Faecalicatena fissicatena</name>
    <dbReference type="NCBI Taxonomy" id="290055"/>
    <lineage>
        <taxon>Bacteria</taxon>
        <taxon>Bacillati</taxon>
        <taxon>Bacillota</taxon>
        <taxon>Clostridia</taxon>
        <taxon>Lachnospirales</taxon>
        <taxon>Lachnospiraceae</taxon>
        <taxon>Faecalicatena</taxon>
    </lineage>
</organism>
<name>A0ABS2EAY2_9FIRM</name>
<dbReference type="Proteomes" id="UP000716906">
    <property type="component" value="Unassembled WGS sequence"/>
</dbReference>
<proteinExistence type="predicted"/>
<gene>
    <name evidence="1" type="ORF">H7U36_11940</name>
</gene>
<dbReference type="RefSeq" id="WP_205156227.1">
    <property type="nucleotide sequence ID" value="NZ_JACLYY010000012.1"/>
</dbReference>
<evidence type="ECO:0000313" key="2">
    <source>
        <dbReference type="Proteomes" id="UP000716906"/>
    </source>
</evidence>
<dbReference type="EMBL" id="JACLYY010000012">
    <property type="protein sequence ID" value="MBM6738799.1"/>
    <property type="molecule type" value="Genomic_DNA"/>
</dbReference>